<proteinExistence type="predicted"/>
<reference evidence="1" key="1">
    <citation type="submission" date="2022-02" db="EMBL/GenBank/DDBJ databases">
        <title>Plant Genome Project.</title>
        <authorList>
            <person name="Zhang R.-G."/>
        </authorList>
    </citation>
    <scope>NUCLEOTIDE SEQUENCE</scope>
    <source>
        <strain evidence="1">AT1</strain>
    </source>
</reference>
<protein>
    <submittedName>
        <fullName evidence="1">Uncharacterized protein</fullName>
    </submittedName>
</protein>
<sequence length="123" mass="13319">MMLHVTNHPSLGNRPQRQHISHRQISLLPAEHKLARVHPFGRDEELLLVLEPERVAERDPGERGSPARVVDDLGDDALEVAVALAVVEAAEPGRALAVMGVGLEYGSGSLALSSDYATHFWSG</sequence>
<evidence type="ECO:0000313" key="2">
    <source>
        <dbReference type="Proteomes" id="UP001062846"/>
    </source>
</evidence>
<name>A0ACC0NYR9_RHOML</name>
<dbReference type="Proteomes" id="UP001062846">
    <property type="component" value="Chromosome 4"/>
</dbReference>
<dbReference type="EMBL" id="CM046391">
    <property type="protein sequence ID" value="KAI8558355.1"/>
    <property type="molecule type" value="Genomic_DNA"/>
</dbReference>
<accession>A0ACC0NYR9</accession>
<comment type="caution">
    <text evidence="1">The sequence shown here is derived from an EMBL/GenBank/DDBJ whole genome shotgun (WGS) entry which is preliminary data.</text>
</comment>
<organism evidence="1 2">
    <name type="scientific">Rhododendron molle</name>
    <name type="common">Chinese azalea</name>
    <name type="synonym">Azalea mollis</name>
    <dbReference type="NCBI Taxonomy" id="49168"/>
    <lineage>
        <taxon>Eukaryota</taxon>
        <taxon>Viridiplantae</taxon>
        <taxon>Streptophyta</taxon>
        <taxon>Embryophyta</taxon>
        <taxon>Tracheophyta</taxon>
        <taxon>Spermatophyta</taxon>
        <taxon>Magnoliopsida</taxon>
        <taxon>eudicotyledons</taxon>
        <taxon>Gunneridae</taxon>
        <taxon>Pentapetalae</taxon>
        <taxon>asterids</taxon>
        <taxon>Ericales</taxon>
        <taxon>Ericaceae</taxon>
        <taxon>Ericoideae</taxon>
        <taxon>Rhodoreae</taxon>
        <taxon>Rhododendron</taxon>
    </lineage>
</organism>
<keyword evidence="2" id="KW-1185">Reference proteome</keyword>
<evidence type="ECO:0000313" key="1">
    <source>
        <dbReference type="EMBL" id="KAI8558355.1"/>
    </source>
</evidence>
<gene>
    <name evidence="1" type="ORF">RHMOL_Rhmol04G0085200</name>
</gene>